<evidence type="ECO:0000259" key="7">
    <source>
        <dbReference type="Pfam" id="PF02837"/>
    </source>
</evidence>
<dbReference type="AlphaFoldDB" id="A0A7W6A679"/>
<dbReference type="InterPro" id="IPR006104">
    <property type="entry name" value="Glyco_hydro_2_N"/>
</dbReference>
<comment type="caution">
    <text evidence="8">The sequence shown here is derived from an EMBL/GenBank/DDBJ whole genome shotgun (WGS) entry which is preliminary data.</text>
</comment>
<gene>
    <name evidence="8" type="ORF">GGR11_002003</name>
</gene>
<dbReference type="Gene3D" id="2.60.40.10">
    <property type="entry name" value="Immunoglobulins"/>
    <property type="match status" value="2"/>
</dbReference>
<sequence>MKPISPRALRHRLIIGGAVWALAAGTALSAEETALVEGWRFVREDVQGAQAPRFDDAAWSSVVVPHTYNAADSGIGGAKARGEPEGVYYRGPAWYRLSLDHAPEPGKRYYLHFGGATLKADIFLNGRAIGTHEGGYAAFRYDVTDALRAGRNLLAVRVDNARNTRYAPLNGDFNIFGGLYREVKLIEAPDLHIDLLDHAGPGLHVRTASLADGQADIAARVLVKNDRRSSAQFEVVTRIIDADGATVAESRTPTTLEAGRGQAVEQTLRLAEPKLWEGRRSPYLYQVKTEILVDGQPIDSAQALLGVRTVGLNAQGQFTLNGQPYALYGANIQMPTRFGKGPIVTDAEIDEDMKIMADMGVTALRLAHMQHPPRVYEEADRLGILLTTEVPLIDDMDPSDHFRENLVQQMRELIAQTDNHPSVGLWGIGNELRTSGDAANRLLAALQSTAKALDPGRPTTYAHCCLDDDDSIAQHSDTVSYNRYFGWYWTEAKDIGPWADELHARMPNRPIGVSEYGAGASILHQEDPVMRRPVADGYWHPEQWQTSFHEVHWRELGARPYLWSNFIWLGFDFPSFKRNEGDRPAINDKGLVTEDRRTFKDAYYWYQANWSDVPMLHITSRRDVNKRIARVKVKVFSNQPQVRLRLNGGDWATVPVVDHAAVWDIDLASGENVVDAVTEVDGRELTDSVRWTYRTNP</sequence>
<evidence type="ECO:0000259" key="6">
    <source>
        <dbReference type="Pfam" id="PF02836"/>
    </source>
</evidence>
<dbReference type="Pfam" id="PF02837">
    <property type="entry name" value="Glyco_hydro_2_N"/>
    <property type="match status" value="1"/>
</dbReference>
<evidence type="ECO:0000313" key="9">
    <source>
        <dbReference type="Proteomes" id="UP000532936"/>
    </source>
</evidence>
<dbReference type="Gene3D" id="3.20.20.80">
    <property type="entry name" value="Glycosidases"/>
    <property type="match status" value="1"/>
</dbReference>
<reference evidence="8 9" key="1">
    <citation type="submission" date="2020-08" db="EMBL/GenBank/DDBJ databases">
        <title>Genomic Encyclopedia of Type Strains, Phase IV (KMG-IV): sequencing the most valuable type-strain genomes for metagenomic binning, comparative biology and taxonomic classification.</title>
        <authorList>
            <person name="Goeker M."/>
        </authorList>
    </citation>
    <scope>NUCLEOTIDE SEQUENCE [LARGE SCALE GENOMIC DNA]</scope>
    <source>
        <strain evidence="8 9">DSM 14878</strain>
    </source>
</reference>
<dbReference type="InterPro" id="IPR036156">
    <property type="entry name" value="Beta-gal/glucu_dom_sf"/>
</dbReference>
<dbReference type="Pfam" id="PF02836">
    <property type="entry name" value="Glyco_hydro_2_C"/>
    <property type="match status" value="1"/>
</dbReference>
<proteinExistence type="inferred from homology"/>
<dbReference type="EMBL" id="JACIDA010000002">
    <property type="protein sequence ID" value="MBB3872450.1"/>
    <property type="molecule type" value="Genomic_DNA"/>
</dbReference>
<dbReference type="InterPro" id="IPR051913">
    <property type="entry name" value="GH2_Domain-Containing"/>
</dbReference>
<evidence type="ECO:0000256" key="3">
    <source>
        <dbReference type="ARBA" id="ARBA00023295"/>
    </source>
</evidence>
<organism evidence="8 9">
    <name type="scientific">Brevundimonas mediterranea</name>
    <dbReference type="NCBI Taxonomy" id="74329"/>
    <lineage>
        <taxon>Bacteria</taxon>
        <taxon>Pseudomonadati</taxon>
        <taxon>Pseudomonadota</taxon>
        <taxon>Alphaproteobacteria</taxon>
        <taxon>Caulobacterales</taxon>
        <taxon>Caulobacteraceae</taxon>
        <taxon>Brevundimonas</taxon>
    </lineage>
</organism>
<dbReference type="InterPro" id="IPR006102">
    <property type="entry name" value="Ig-like_GH2"/>
</dbReference>
<keyword evidence="3 8" id="KW-0326">Glycosidase</keyword>
<name>A0A7W6A679_9CAUL</name>
<comment type="similarity">
    <text evidence="1">Belongs to the glycosyl hydrolase 2 family.</text>
</comment>
<dbReference type="SUPFAM" id="SSF49303">
    <property type="entry name" value="beta-Galactosidase/glucuronidase domain"/>
    <property type="match status" value="1"/>
</dbReference>
<feature type="domain" description="Glycosyl hydrolases family 2 sugar binding" evidence="7">
    <location>
        <begin position="98"/>
        <end position="189"/>
    </location>
</feature>
<dbReference type="InterPro" id="IPR008979">
    <property type="entry name" value="Galactose-bd-like_sf"/>
</dbReference>
<protein>
    <submittedName>
        <fullName evidence="8">Beta-galactosidase</fullName>
        <ecNumber evidence="8">3.2.1.23</ecNumber>
    </submittedName>
</protein>
<evidence type="ECO:0000256" key="2">
    <source>
        <dbReference type="ARBA" id="ARBA00022801"/>
    </source>
</evidence>
<evidence type="ECO:0000259" key="5">
    <source>
        <dbReference type="Pfam" id="PF00703"/>
    </source>
</evidence>
<dbReference type="InterPro" id="IPR006103">
    <property type="entry name" value="Glyco_hydro_2_cat"/>
</dbReference>
<feature type="domain" description="Glycoside hydrolase family 2 catalytic" evidence="6">
    <location>
        <begin position="315"/>
        <end position="610"/>
    </location>
</feature>
<evidence type="ECO:0000256" key="1">
    <source>
        <dbReference type="ARBA" id="ARBA00007401"/>
    </source>
</evidence>
<dbReference type="PANTHER" id="PTHR42732:SF1">
    <property type="entry name" value="BETA-MANNOSIDASE"/>
    <property type="match status" value="1"/>
</dbReference>
<dbReference type="Gene3D" id="2.60.120.260">
    <property type="entry name" value="Galactose-binding domain-like"/>
    <property type="match status" value="1"/>
</dbReference>
<keyword evidence="4" id="KW-0732">Signal</keyword>
<dbReference type="EC" id="3.2.1.23" evidence="8"/>
<evidence type="ECO:0000256" key="4">
    <source>
        <dbReference type="SAM" id="SignalP"/>
    </source>
</evidence>
<dbReference type="PANTHER" id="PTHR42732">
    <property type="entry name" value="BETA-GALACTOSIDASE"/>
    <property type="match status" value="1"/>
</dbReference>
<feature type="chain" id="PRO_5031539685" evidence="4">
    <location>
        <begin position="24"/>
        <end position="697"/>
    </location>
</feature>
<dbReference type="GO" id="GO:0005975">
    <property type="term" value="P:carbohydrate metabolic process"/>
    <property type="evidence" value="ECO:0007669"/>
    <property type="project" value="InterPro"/>
</dbReference>
<feature type="signal peptide" evidence="4">
    <location>
        <begin position="1"/>
        <end position="23"/>
    </location>
</feature>
<dbReference type="Pfam" id="PF00703">
    <property type="entry name" value="Glyco_hydro_2"/>
    <property type="match status" value="1"/>
</dbReference>
<accession>A0A7W6A679</accession>
<dbReference type="SUPFAM" id="SSF51445">
    <property type="entry name" value="(Trans)glycosidases"/>
    <property type="match status" value="1"/>
</dbReference>
<dbReference type="RefSeq" id="WP_183196591.1">
    <property type="nucleotide sequence ID" value="NZ_JACIDA010000002.1"/>
</dbReference>
<dbReference type="InterPro" id="IPR017853">
    <property type="entry name" value="GH"/>
</dbReference>
<dbReference type="Proteomes" id="UP000532936">
    <property type="component" value="Unassembled WGS sequence"/>
</dbReference>
<dbReference type="SUPFAM" id="SSF49785">
    <property type="entry name" value="Galactose-binding domain-like"/>
    <property type="match status" value="1"/>
</dbReference>
<feature type="domain" description="Glycoside hydrolase family 2 immunoglobulin-like beta-sandwich" evidence="5">
    <location>
        <begin position="207"/>
        <end position="308"/>
    </location>
</feature>
<dbReference type="GO" id="GO:0004565">
    <property type="term" value="F:beta-galactosidase activity"/>
    <property type="evidence" value="ECO:0007669"/>
    <property type="project" value="UniProtKB-EC"/>
</dbReference>
<evidence type="ECO:0000313" key="8">
    <source>
        <dbReference type="EMBL" id="MBB3872450.1"/>
    </source>
</evidence>
<dbReference type="InterPro" id="IPR013783">
    <property type="entry name" value="Ig-like_fold"/>
</dbReference>
<keyword evidence="2 8" id="KW-0378">Hydrolase</keyword>